<dbReference type="EMBL" id="KZ346181">
    <property type="protein sequence ID" value="PIO70708.1"/>
    <property type="molecule type" value="Genomic_DNA"/>
</dbReference>
<evidence type="ECO:0000313" key="3">
    <source>
        <dbReference type="Proteomes" id="UP000230423"/>
    </source>
</evidence>
<protein>
    <submittedName>
        <fullName evidence="2">Uncharacterized protein</fullName>
    </submittedName>
</protein>
<organism evidence="2 3">
    <name type="scientific">Teladorsagia circumcincta</name>
    <name type="common">Brown stomach worm</name>
    <name type="synonym">Ostertagia circumcincta</name>
    <dbReference type="NCBI Taxonomy" id="45464"/>
    <lineage>
        <taxon>Eukaryota</taxon>
        <taxon>Metazoa</taxon>
        <taxon>Ecdysozoa</taxon>
        <taxon>Nematoda</taxon>
        <taxon>Chromadorea</taxon>
        <taxon>Rhabditida</taxon>
        <taxon>Rhabditina</taxon>
        <taxon>Rhabditomorpha</taxon>
        <taxon>Strongyloidea</taxon>
        <taxon>Trichostrongylidae</taxon>
        <taxon>Teladorsagia</taxon>
    </lineage>
</organism>
<proteinExistence type="predicted"/>
<keyword evidence="1" id="KW-0812">Transmembrane</keyword>
<evidence type="ECO:0000256" key="1">
    <source>
        <dbReference type="SAM" id="Phobius"/>
    </source>
</evidence>
<reference evidence="2 3" key="1">
    <citation type="submission" date="2015-09" db="EMBL/GenBank/DDBJ databases">
        <title>Draft genome of the parasitic nematode Teladorsagia circumcincta isolate WARC Sus (inbred).</title>
        <authorList>
            <person name="Mitreva M."/>
        </authorList>
    </citation>
    <scope>NUCLEOTIDE SEQUENCE [LARGE SCALE GENOMIC DNA]</scope>
    <source>
        <strain evidence="2 3">S</strain>
    </source>
</reference>
<feature type="transmembrane region" description="Helical" evidence="1">
    <location>
        <begin position="88"/>
        <end position="114"/>
    </location>
</feature>
<feature type="transmembrane region" description="Helical" evidence="1">
    <location>
        <begin position="154"/>
        <end position="172"/>
    </location>
</feature>
<keyword evidence="1" id="KW-1133">Transmembrane helix</keyword>
<name>A0A2G9UKB2_TELCI</name>
<accession>A0A2G9UKB2</accession>
<dbReference type="Proteomes" id="UP000230423">
    <property type="component" value="Unassembled WGS sequence"/>
</dbReference>
<dbReference type="AlphaFoldDB" id="A0A2G9UKB2"/>
<dbReference type="OrthoDB" id="5835578at2759"/>
<sequence>MAAPFRRMGTVGIGDGERSTWCGDEWCPPPHVWSGGRIPDPVPLETPRREQKNRMGPILAKTTKGPQEDLFAVWRPFHYRKWFTMKRCINLIIFRTRNFVTISVYAFTLFVFVITERPLTLARVIDVIVAIMAEGCAALLINQDQCFFQRNYAEMMRILAIVRCTLLLRILVDPILSFATDFQIRRIFFIMIGVKQELAYGTSRVFQKSSEGSSEEIRLDSTLFGICNAQSAPKIVLCSEQQQVITIMDGFARGRSKDELGVATRGDPAHDWGNHILDDSLSAPTEPSILSWSFVGT</sequence>
<keyword evidence="1" id="KW-0472">Membrane</keyword>
<keyword evidence="3" id="KW-1185">Reference proteome</keyword>
<feature type="transmembrane region" description="Helical" evidence="1">
    <location>
        <begin position="120"/>
        <end position="142"/>
    </location>
</feature>
<gene>
    <name evidence="2" type="ORF">TELCIR_07429</name>
</gene>
<evidence type="ECO:0000313" key="2">
    <source>
        <dbReference type="EMBL" id="PIO70708.1"/>
    </source>
</evidence>